<dbReference type="NCBIfam" id="NF038083">
    <property type="entry name" value="CU044_5270_fam"/>
    <property type="match status" value="1"/>
</dbReference>
<feature type="transmembrane region" description="Helical" evidence="1">
    <location>
        <begin position="58"/>
        <end position="78"/>
    </location>
</feature>
<evidence type="ECO:0000313" key="3">
    <source>
        <dbReference type="Proteomes" id="UP000591272"/>
    </source>
</evidence>
<organism evidence="2 3">
    <name type="scientific">Actinomadura citrea</name>
    <dbReference type="NCBI Taxonomy" id="46158"/>
    <lineage>
        <taxon>Bacteria</taxon>
        <taxon>Bacillati</taxon>
        <taxon>Actinomycetota</taxon>
        <taxon>Actinomycetes</taxon>
        <taxon>Streptosporangiales</taxon>
        <taxon>Thermomonosporaceae</taxon>
        <taxon>Actinomadura</taxon>
    </lineage>
</organism>
<evidence type="ECO:0008006" key="4">
    <source>
        <dbReference type="Google" id="ProtNLM"/>
    </source>
</evidence>
<evidence type="ECO:0000313" key="2">
    <source>
        <dbReference type="EMBL" id="NYE15838.1"/>
    </source>
</evidence>
<dbReference type="InterPro" id="IPR047789">
    <property type="entry name" value="CU044_5270-like"/>
</dbReference>
<dbReference type="AlphaFoldDB" id="A0A7Y9GG21"/>
<keyword evidence="1" id="KW-0812">Transmembrane</keyword>
<comment type="caution">
    <text evidence="2">The sequence shown here is derived from an EMBL/GenBank/DDBJ whole genome shotgun (WGS) entry which is preliminary data.</text>
</comment>
<dbReference type="Proteomes" id="UP000591272">
    <property type="component" value="Unassembled WGS sequence"/>
</dbReference>
<keyword evidence="1" id="KW-0472">Membrane</keyword>
<protein>
    <recommendedName>
        <fullName evidence="4">CU044_5270 family protein</fullName>
    </recommendedName>
</protein>
<accession>A0A7Y9GG21</accession>
<name>A0A7Y9GG21_9ACTN</name>
<keyword evidence="3" id="KW-1185">Reference proteome</keyword>
<reference evidence="2 3" key="1">
    <citation type="submission" date="2020-07" db="EMBL/GenBank/DDBJ databases">
        <title>Sequencing the genomes of 1000 actinobacteria strains.</title>
        <authorList>
            <person name="Klenk H.-P."/>
        </authorList>
    </citation>
    <scope>NUCLEOTIDE SEQUENCE [LARGE SCALE GENOMIC DNA]</scope>
    <source>
        <strain evidence="2 3">DSM 43461</strain>
    </source>
</reference>
<dbReference type="RefSeq" id="WP_179836468.1">
    <property type="nucleotide sequence ID" value="NZ_BMRD01000004.1"/>
</dbReference>
<gene>
    <name evidence="2" type="ORF">BJ999_006134</name>
</gene>
<keyword evidence="1" id="KW-1133">Transmembrane helix</keyword>
<proteinExistence type="predicted"/>
<evidence type="ECO:0000256" key="1">
    <source>
        <dbReference type="SAM" id="Phobius"/>
    </source>
</evidence>
<sequence>MKQDELDDLIVALKPAAVAELADDAYARRPDAARVRASAGASTVNRGVVPARRPVRRLAIAAGVTAVAAAAAALVVGLPSDGPGPGPGPGPGARHDETIDTRAFLLASAKTAAEQPAARGACWYKRTRMWQDIMPFKPGPGVPTPLGKPQRFQARTASSAEDWACTGGGTGMRFRSHGPLDIKVTFPTKKDEAAWKAAGSPPLDVNGGTTASKPLTVTYGKRSHLVNPTIGSHEIEWKTIAKLPATESALESHLRKLWRQDRRGGANGYTAPADFGQYVFVSAWDLFMAPTTPGTRAALYRILARTPSVRVTGQVKDRLGRPGVAITAQGTSVRLVVDRTSAQLLDFEDQYAALPGKPAGSEYLAFESQGWVNKIGAAPAR</sequence>
<dbReference type="EMBL" id="JACCBT010000001">
    <property type="protein sequence ID" value="NYE15838.1"/>
    <property type="molecule type" value="Genomic_DNA"/>
</dbReference>